<dbReference type="SMART" id="SM00028">
    <property type="entry name" value="TPR"/>
    <property type="match status" value="2"/>
</dbReference>
<dbReference type="SUPFAM" id="SSF48452">
    <property type="entry name" value="TPR-like"/>
    <property type="match status" value="1"/>
</dbReference>
<gene>
    <name evidence="1" type="ORF">U0042_27920</name>
</gene>
<organism evidence="1 2">
    <name type="scientific">Paraburkholderia kururiensis</name>
    <dbReference type="NCBI Taxonomy" id="984307"/>
    <lineage>
        <taxon>Bacteria</taxon>
        <taxon>Pseudomonadati</taxon>
        <taxon>Pseudomonadota</taxon>
        <taxon>Betaproteobacteria</taxon>
        <taxon>Burkholderiales</taxon>
        <taxon>Burkholderiaceae</taxon>
        <taxon>Paraburkholderia</taxon>
    </lineage>
</organism>
<dbReference type="InterPro" id="IPR011990">
    <property type="entry name" value="TPR-like_helical_dom_sf"/>
</dbReference>
<name>A0ABZ0WKC9_9BURK</name>
<dbReference type="EMBL" id="CP139965">
    <property type="protein sequence ID" value="WQD77816.1"/>
    <property type="molecule type" value="Genomic_DNA"/>
</dbReference>
<dbReference type="InterPro" id="IPR019734">
    <property type="entry name" value="TPR_rpt"/>
</dbReference>
<dbReference type="Proteomes" id="UP001325479">
    <property type="component" value="Chromosome"/>
</dbReference>
<protein>
    <submittedName>
        <fullName evidence="1">Tetratricopeptide repeat protein</fullName>
    </submittedName>
</protein>
<proteinExistence type="predicted"/>
<accession>A0ABZ0WKC9</accession>
<evidence type="ECO:0000313" key="2">
    <source>
        <dbReference type="Proteomes" id="UP001325479"/>
    </source>
</evidence>
<reference evidence="1 2" key="1">
    <citation type="submission" date="2023-12" db="EMBL/GenBank/DDBJ databases">
        <title>Genome sequencing and assembly of bacterial species from a model synthetic community.</title>
        <authorList>
            <person name="Hogle S.L."/>
        </authorList>
    </citation>
    <scope>NUCLEOTIDE SEQUENCE [LARGE SCALE GENOMIC DNA]</scope>
    <source>
        <strain evidence="1 2">HAMBI 2494</strain>
    </source>
</reference>
<sequence>MSTPTTPNDDRSAIPQADATPAAVLAAPCADSTPTTTPATSADDALTSLSRALDAAPLDMDLHRAILAAMREAGDESGFLAHRIAVVTAETIAAGAPELAAIPLYNLATTFYLRGEPARAKHWYAHALDVNPNLAIAHQNLAAIYDEEGHAADAQRHRSRAYSLQRVFVEPVERPQRQLLILCSGHACGNVPFETLLDTQAASRIKYAIDYADDAEDAQLPPFDLVFNAIGEADIATPLTPRIERFAARCGKPLLNRPGAVANTQRHRMPALFETLDDVATAACIRLDSVPPSPDVLERCLAIGALAFPLLMRPLATHGGDGLTLHASMETLWPALEALAAPCYLTAFHDVRSADGYFRKYRMVFVDGEPFPYHLAIAPHWMVHYYTAGMDAAWKIAEERRFLEDPLATLGERAMRAIAAIARRLDLDYGGIDFTLLPDGRVFVFEANATMLVHREPMDGPLAHKNAFVQRIVDAFERMQVARLSGAAPVPQPPA</sequence>
<dbReference type="Gene3D" id="1.25.40.10">
    <property type="entry name" value="Tetratricopeptide repeat domain"/>
    <property type="match status" value="1"/>
</dbReference>
<dbReference type="RefSeq" id="WP_157977864.1">
    <property type="nucleotide sequence ID" value="NZ_CP139965.1"/>
</dbReference>
<dbReference type="SUPFAM" id="SSF56059">
    <property type="entry name" value="Glutathione synthetase ATP-binding domain-like"/>
    <property type="match status" value="1"/>
</dbReference>
<evidence type="ECO:0000313" key="1">
    <source>
        <dbReference type="EMBL" id="WQD77816.1"/>
    </source>
</evidence>
<keyword evidence="2" id="KW-1185">Reference proteome</keyword>